<evidence type="ECO:0000313" key="1">
    <source>
        <dbReference type="EMBL" id="QLL58316.1"/>
    </source>
</evidence>
<name>A0A7H9DUD6_9FLAO</name>
<proteinExistence type="predicted"/>
<organism evidence="1 2">
    <name type="scientific">Empedobacter falsenii</name>
    <dbReference type="NCBI Taxonomy" id="343874"/>
    <lineage>
        <taxon>Bacteria</taxon>
        <taxon>Pseudomonadati</taxon>
        <taxon>Bacteroidota</taxon>
        <taxon>Flavobacteriia</taxon>
        <taxon>Flavobacteriales</taxon>
        <taxon>Weeksellaceae</taxon>
        <taxon>Empedobacter</taxon>
    </lineage>
</organism>
<dbReference type="GeneID" id="78401704"/>
<evidence type="ECO:0000313" key="2">
    <source>
        <dbReference type="Proteomes" id="UP000510643"/>
    </source>
</evidence>
<sequence length="282" mass="32777">MKRVIYFLSLLICIKTYSQNTEKLTKPIIEEGKRLYKSEMSSWHGTDLFLSKYQNRDNIGGYFSYTQNDENINVFFSKSETPKIIGTIKFDDTFNLEKANIDLTERYLTQGESEIYLLRNKALNIIQNDTIFKTYQNTNLNLIPLIDKKENKVYVLTGPSVNGVIIFGNDYLLTFDKKNNLKSAKALHKNIIPINYKKGDEVEMTMHSHLPDTGDFITATDICTLMLYGKATGWKQHNVISKNYMSIWNINTDNLFVLTMDAVKKINEYQEKRIKEREKSPN</sequence>
<dbReference type="AlphaFoldDB" id="A0A7H9DUD6"/>
<keyword evidence="2" id="KW-1185">Reference proteome</keyword>
<accession>A0A7H9DUD6</accession>
<dbReference type="KEGG" id="efal:FH779_09555"/>
<gene>
    <name evidence="1" type="ORF">FH779_09555</name>
</gene>
<protein>
    <submittedName>
        <fullName evidence="1">Uncharacterized protein</fullName>
    </submittedName>
</protein>
<reference evidence="1 2" key="1">
    <citation type="submission" date="2019-06" db="EMBL/GenBank/DDBJ databases">
        <title>Emergence of pandrug resistant Empedobacter falsenii in China.</title>
        <authorList>
            <person name="Dong N."/>
            <person name="Chen S."/>
            <person name="Zhang R."/>
        </authorList>
    </citation>
    <scope>NUCLEOTIDE SEQUENCE [LARGE SCALE GENOMIC DNA]</scope>
    <source>
        <strain evidence="1 2">1681-1</strain>
    </source>
</reference>
<dbReference type="Proteomes" id="UP000510643">
    <property type="component" value="Chromosome"/>
</dbReference>
<dbReference type="RefSeq" id="WP_180904493.1">
    <property type="nucleotide sequence ID" value="NZ_CP040908.1"/>
</dbReference>
<dbReference type="EMBL" id="CP040908">
    <property type="protein sequence ID" value="QLL58316.1"/>
    <property type="molecule type" value="Genomic_DNA"/>
</dbReference>